<dbReference type="AlphaFoldDB" id="A0AAW1ZU94"/>
<evidence type="ECO:0000256" key="1">
    <source>
        <dbReference type="ARBA" id="ARBA00012513"/>
    </source>
</evidence>
<feature type="domain" description="DRBM" evidence="13">
    <location>
        <begin position="7"/>
        <end position="75"/>
    </location>
</feature>
<dbReference type="Pfam" id="PF00069">
    <property type="entry name" value="Pkinase"/>
    <property type="match status" value="1"/>
</dbReference>
<dbReference type="EMBL" id="JAWDJR010000013">
    <property type="protein sequence ID" value="KAK9964890.1"/>
    <property type="molecule type" value="Genomic_DNA"/>
</dbReference>
<organism evidence="14 15">
    <name type="scientific">Culter alburnus</name>
    <name type="common">Topmouth culter</name>
    <dbReference type="NCBI Taxonomy" id="194366"/>
    <lineage>
        <taxon>Eukaryota</taxon>
        <taxon>Metazoa</taxon>
        <taxon>Chordata</taxon>
        <taxon>Craniata</taxon>
        <taxon>Vertebrata</taxon>
        <taxon>Euteleostomi</taxon>
        <taxon>Actinopterygii</taxon>
        <taxon>Neopterygii</taxon>
        <taxon>Teleostei</taxon>
        <taxon>Ostariophysi</taxon>
        <taxon>Cypriniformes</taxon>
        <taxon>Xenocyprididae</taxon>
        <taxon>Xenocypridinae</taxon>
        <taxon>Culter</taxon>
    </lineage>
</organism>
<evidence type="ECO:0000259" key="12">
    <source>
        <dbReference type="PROSITE" id="PS50011"/>
    </source>
</evidence>
<name>A0AAW1ZU94_CULAL</name>
<dbReference type="CDD" id="cd20314">
    <property type="entry name" value="DSRM_EIF2AK2"/>
    <property type="match status" value="1"/>
</dbReference>
<feature type="region of interest" description="Disordered" evidence="11">
    <location>
        <begin position="361"/>
        <end position="395"/>
    </location>
</feature>
<dbReference type="SUPFAM" id="SSF56112">
    <property type="entry name" value="Protein kinase-like (PK-like)"/>
    <property type="match status" value="1"/>
</dbReference>
<dbReference type="GO" id="GO:0005634">
    <property type="term" value="C:nucleus"/>
    <property type="evidence" value="ECO:0007669"/>
    <property type="project" value="TreeGrafter"/>
</dbReference>
<dbReference type="InterPro" id="IPR044452">
    <property type="entry name" value="EIF2AK2_DSRM_1"/>
</dbReference>
<keyword evidence="5 10" id="KW-0547">Nucleotide-binding</keyword>
<dbReference type="CDD" id="cd19903">
    <property type="entry name" value="DSRM_EIF2AK2_rpt1"/>
    <property type="match status" value="2"/>
</dbReference>
<feature type="region of interest" description="Disordered" evidence="11">
    <location>
        <begin position="289"/>
        <end position="321"/>
    </location>
</feature>
<proteinExistence type="inferred from homology"/>
<comment type="similarity">
    <text evidence="8">Belongs to the protein kinase superfamily. Ser/Thr protein kinase family. GCN2 subfamily.</text>
</comment>
<keyword evidence="6" id="KW-0418">Kinase</keyword>
<dbReference type="Gene3D" id="3.30.160.20">
    <property type="match status" value="3"/>
</dbReference>
<dbReference type="PROSITE" id="PS50137">
    <property type="entry name" value="DS_RBD"/>
    <property type="match status" value="3"/>
</dbReference>
<dbReference type="FunFam" id="3.30.160.20:FF:000045">
    <property type="entry name" value="Eukaryotic translation initiation factor 2-alpha kinase 2"/>
    <property type="match status" value="1"/>
</dbReference>
<dbReference type="GO" id="GO:0003725">
    <property type="term" value="F:double-stranded RNA binding"/>
    <property type="evidence" value="ECO:0007669"/>
    <property type="project" value="InterPro"/>
</dbReference>
<dbReference type="FunFam" id="3.30.200.20:FF:000548">
    <property type="entry name" value="Z-DNA binding protein kinase"/>
    <property type="match status" value="1"/>
</dbReference>
<evidence type="ECO:0000256" key="5">
    <source>
        <dbReference type="ARBA" id="ARBA00022741"/>
    </source>
</evidence>
<dbReference type="InterPro" id="IPR050339">
    <property type="entry name" value="CC_SR_Kinase"/>
</dbReference>
<feature type="domain" description="DRBM" evidence="13">
    <location>
        <begin position="99"/>
        <end position="170"/>
    </location>
</feature>
<dbReference type="Proteomes" id="UP001479290">
    <property type="component" value="Unassembled WGS sequence"/>
</dbReference>
<dbReference type="InterPro" id="IPR017441">
    <property type="entry name" value="Protein_kinase_ATP_BS"/>
</dbReference>
<dbReference type="Gene3D" id="3.30.200.20">
    <property type="entry name" value="Phosphorylase Kinase, domain 1"/>
    <property type="match status" value="1"/>
</dbReference>
<dbReference type="SMART" id="SM00220">
    <property type="entry name" value="S_TKc"/>
    <property type="match status" value="1"/>
</dbReference>
<feature type="binding site" evidence="10">
    <location>
        <position position="432"/>
    </location>
    <ligand>
        <name>ATP</name>
        <dbReference type="ChEBI" id="CHEBI:30616"/>
    </ligand>
</feature>
<reference evidence="14 15" key="1">
    <citation type="submission" date="2024-05" db="EMBL/GenBank/DDBJ databases">
        <title>A high-quality chromosomal-level genome assembly of Topmouth culter (Culter alburnus).</title>
        <authorList>
            <person name="Zhao H."/>
        </authorList>
    </citation>
    <scope>NUCLEOTIDE SEQUENCE [LARGE SCALE GENOMIC DNA]</scope>
    <source>
        <strain evidence="14">CATC2023</strain>
        <tissue evidence="14">Muscle</tissue>
    </source>
</reference>
<accession>A0AAW1ZU94</accession>
<feature type="compositionally biased region" description="Polar residues" evidence="11">
    <location>
        <begin position="375"/>
        <end position="395"/>
    </location>
</feature>
<dbReference type="GO" id="GO:0005524">
    <property type="term" value="F:ATP binding"/>
    <property type="evidence" value="ECO:0007669"/>
    <property type="project" value="UniProtKB-UniRule"/>
</dbReference>
<evidence type="ECO:0000256" key="9">
    <source>
        <dbReference type="PROSITE-ProRule" id="PRU00266"/>
    </source>
</evidence>
<dbReference type="GO" id="GO:0004694">
    <property type="term" value="F:eukaryotic translation initiation factor 2alpha kinase activity"/>
    <property type="evidence" value="ECO:0007669"/>
    <property type="project" value="TreeGrafter"/>
</dbReference>
<evidence type="ECO:0000256" key="4">
    <source>
        <dbReference type="ARBA" id="ARBA00022679"/>
    </source>
</evidence>
<comment type="caution">
    <text evidence="14">The sequence shown here is derived from an EMBL/GenBank/DDBJ whole genome shotgun (WGS) entry which is preliminary data.</text>
</comment>
<dbReference type="InterPro" id="IPR000719">
    <property type="entry name" value="Prot_kinase_dom"/>
</dbReference>
<dbReference type="Gene3D" id="1.10.510.10">
    <property type="entry name" value="Transferase(Phosphotransferase) domain 1"/>
    <property type="match status" value="1"/>
</dbReference>
<keyword evidence="3" id="KW-0597">Phosphoprotein</keyword>
<dbReference type="PROSITE" id="PS00107">
    <property type="entry name" value="PROTEIN_KINASE_ATP"/>
    <property type="match status" value="1"/>
</dbReference>
<evidence type="ECO:0000256" key="2">
    <source>
        <dbReference type="ARBA" id="ARBA00022527"/>
    </source>
</evidence>
<evidence type="ECO:0000256" key="8">
    <source>
        <dbReference type="ARBA" id="ARBA00037982"/>
    </source>
</evidence>
<dbReference type="InterPro" id="IPR011009">
    <property type="entry name" value="Kinase-like_dom_sf"/>
</dbReference>
<dbReference type="InterPro" id="IPR014720">
    <property type="entry name" value="dsRBD_dom"/>
</dbReference>
<dbReference type="GO" id="GO:0005737">
    <property type="term" value="C:cytoplasm"/>
    <property type="evidence" value="ECO:0007669"/>
    <property type="project" value="TreeGrafter"/>
</dbReference>
<feature type="domain" description="DRBM" evidence="13">
    <location>
        <begin position="216"/>
        <end position="284"/>
    </location>
</feature>
<evidence type="ECO:0000313" key="15">
    <source>
        <dbReference type="Proteomes" id="UP001479290"/>
    </source>
</evidence>
<sequence>MESLSGNFISLLNEYQQRTQCRVEYEEGSTEGPSHNKTFTMRAIINGQRYPDGTGKSKKEAKQSAAKNALDGIKSTHNTESTTSTVQNISNNMTISHRNYTCWLNEHSQKNKLVFKARETTKMDPGSSTQLCTYVCKYVCGDREFPEAYGKNKKEAKEAAAFCVYEELFKTQNAEVFDENSNRARRRSEVASLGTSLDRVSLSTADESRSSTPDHNYIAYLNDFCQKNKSALNFKLVDRRGPPHNPEFVYKVVIGKKEYPEGQGKNSKEAKQHAAQHAWTEIRDQIDWTTQSSEDDTSSQTPETSKSEDARLSSNSSAETPSKSDFIVFKDSSAVCSPMAISPCVSPLDVRPRIKLAPTFQLSPNGLAHGKENVPNLNAHNLTKSSGDQPSNQATKSRFLDDFDSINPIGKGGFGRVFKARQKLENKYYAVKIVKSTEKALREVRALANFSNANIVRYYAAWEEDTAYRPESSETTSDSGSGPGTKFLYFQMELCEGDTLRAWIDKRNSSNEHFLERRADAAQISRQVLTAVAYIHSEGLIHRDLKPLNIMFGSDGRVKVGDFGLVTAAENDNDEQLLERTKKTGTRSYMSPEQATKTSYDRKVDIFALGLIYFELIYKHVTITTHEKRKFWENIKIRIFPPQFSRIFSFEHKLIQRMLSPSPEDRPDATDLIKELDQYSTVLEPDKDIKTI</sequence>
<evidence type="ECO:0000256" key="10">
    <source>
        <dbReference type="PROSITE-ProRule" id="PRU10141"/>
    </source>
</evidence>
<keyword evidence="15" id="KW-1185">Reference proteome</keyword>
<dbReference type="Pfam" id="PF00035">
    <property type="entry name" value="dsrm"/>
    <property type="match status" value="2"/>
</dbReference>
<evidence type="ECO:0000256" key="7">
    <source>
        <dbReference type="ARBA" id="ARBA00022840"/>
    </source>
</evidence>
<feature type="domain" description="Protein kinase" evidence="12">
    <location>
        <begin position="403"/>
        <end position="682"/>
    </location>
</feature>
<dbReference type="SMART" id="SM00358">
    <property type="entry name" value="DSRM"/>
    <property type="match status" value="3"/>
</dbReference>
<protein>
    <recommendedName>
        <fullName evidence="1">non-specific serine/threonine protein kinase</fullName>
        <ecNumber evidence="1">2.7.11.1</ecNumber>
    </recommendedName>
</protein>
<keyword evidence="7 10" id="KW-0067">ATP-binding</keyword>
<evidence type="ECO:0000256" key="6">
    <source>
        <dbReference type="ARBA" id="ARBA00022777"/>
    </source>
</evidence>
<keyword evidence="9" id="KW-0694">RNA-binding</keyword>
<dbReference type="PROSITE" id="PS50011">
    <property type="entry name" value="PROTEIN_KINASE_DOM"/>
    <property type="match status" value="1"/>
</dbReference>
<dbReference type="SUPFAM" id="SSF54768">
    <property type="entry name" value="dsRNA-binding domain-like"/>
    <property type="match status" value="3"/>
</dbReference>
<dbReference type="FunFam" id="1.10.510.10:FF:000251">
    <property type="entry name" value="eukaryotic translation initiation factor 2-alpha kinase 3"/>
    <property type="match status" value="1"/>
</dbReference>
<keyword evidence="2" id="KW-0723">Serine/threonine-protein kinase</keyword>
<feature type="compositionally biased region" description="Polar residues" evidence="11">
    <location>
        <begin position="312"/>
        <end position="321"/>
    </location>
</feature>
<dbReference type="PANTHER" id="PTHR11042:SF194">
    <property type="entry name" value="DOUBLE-STRANDED RNA ACTIVATED PROTEIN KINASE"/>
    <property type="match status" value="1"/>
</dbReference>
<keyword evidence="4" id="KW-0808">Transferase</keyword>
<evidence type="ECO:0000256" key="3">
    <source>
        <dbReference type="ARBA" id="ARBA00022553"/>
    </source>
</evidence>
<gene>
    <name evidence="14" type="ORF">ABG768_006020</name>
</gene>
<evidence type="ECO:0000313" key="14">
    <source>
        <dbReference type="EMBL" id="KAK9964890.1"/>
    </source>
</evidence>
<dbReference type="InterPro" id="IPR008271">
    <property type="entry name" value="Ser/Thr_kinase_AS"/>
</dbReference>
<evidence type="ECO:0000259" key="13">
    <source>
        <dbReference type="PROSITE" id="PS50137"/>
    </source>
</evidence>
<dbReference type="EC" id="2.7.11.1" evidence="1"/>
<evidence type="ECO:0000256" key="11">
    <source>
        <dbReference type="SAM" id="MobiDB-lite"/>
    </source>
</evidence>
<dbReference type="PROSITE" id="PS00108">
    <property type="entry name" value="PROTEIN_KINASE_ST"/>
    <property type="match status" value="1"/>
</dbReference>
<dbReference type="PANTHER" id="PTHR11042">
    <property type="entry name" value="EUKARYOTIC TRANSLATION INITIATION FACTOR 2-ALPHA KINASE EIF2-ALPHA KINASE -RELATED"/>
    <property type="match status" value="1"/>
</dbReference>